<gene>
    <name evidence="1" type="ORF">RRG08_032736</name>
</gene>
<accession>A0AAE0YW21</accession>
<dbReference type="EMBL" id="JAWDGP010005359">
    <property type="protein sequence ID" value="KAK3757571.1"/>
    <property type="molecule type" value="Genomic_DNA"/>
</dbReference>
<reference evidence="1" key="1">
    <citation type="journal article" date="2023" name="G3 (Bethesda)">
        <title>A reference genome for the long-term kleptoplast-retaining sea slug Elysia crispata morphotype clarki.</title>
        <authorList>
            <person name="Eastman K.E."/>
            <person name="Pendleton A.L."/>
            <person name="Shaikh M.A."/>
            <person name="Suttiyut T."/>
            <person name="Ogas R."/>
            <person name="Tomko P."/>
            <person name="Gavelis G."/>
            <person name="Widhalm J.R."/>
            <person name="Wisecaver J.H."/>
        </authorList>
    </citation>
    <scope>NUCLEOTIDE SEQUENCE</scope>
    <source>
        <strain evidence="1">ECLA1</strain>
    </source>
</reference>
<keyword evidence="2" id="KW-1185">Reference proteome</keyword>
<sequence length="197" mass="21149">MTSTGWDTLKGTLDNERFPLVAPAVHLAGFDKGPQLGQMLMVAKGDNTSVIIGQRDGAEITGERVVFGSSLEITARRAEMVTVRRFDWRLLRHRSRLVSRCCGVQIAGSGREAFLVSGRTYDRGGGAPGRNISHSLSLTIRSGDDQSQDQVSVVWPGAACHYSQTDQSACSNEASASAPLPPGRSAVKPIGGSHVWW</sequence>
<organism evidence="1 2">
    <name type="scientific">Elysia crispata</name>
    <name type="common">lettuce slug</name>
    <dbReference type="NCBI Taxonomy" id="231223"/>
    <lineage>
        <taxon>Eukaryota</taxon>
        <taxon>Metazoa</taxon>
        <taxon>Spiralia</taxon>
        <taxon>Lophotrochozoa</taxon>
        <taxon>Mollusca</taxon>
        <taxon>Gastropoda</taxon>
        <taxon>Heterobranchia</taxon>
        <taxon>Euthyneura</taxon>
        <taxon>Panpulmonata</taxon>
        <taxon>Sacoglossa</taxon>
        <taxon>Placobranchoidea</taxon>
        <taxon>Plakobranchidae</taxon>
        <taxon>Elysia</taxon>
    </lineage>
</organism>
<dbReference type="AlphaFoldDB" id="A0AAE0YW21"/>
<evidence type="ECO:0000313" key="1">
    <source>
        <dbReference type="EMBL" id="KAK3757571.1"/>
    </source>
</evidence>
<dbReference type="Proteomes" id="UP001283361">
    <property type="component" value="Unassembled WGS sequence"/>
</dbReference>
<comment type="caution">
    <text evidence="1">The sequence shown here is derived from an EMBL/GenBank/DDBJ whole genome shotgun (WGS) entry which is preliminary data.</text>
</comment>
<evidence type="ECO:0000313" key="2">
    <source>
        <dbReference type="Proteomes" id="UP001283361"/>
    </source>
</evidence>
<proteinExistence type="predicted"/>
<name>A0AAE0YW21_9GAST</name>
<protein>
    <submittedName>
        <fullName evidence="1">Uncharacterized protein</fullName>
    </submittedName>
</protein>